<name>A0A2M7G6J3_9BACT</name>
<dbReference type="Proteomes" id="UP000231019">
    <property type="component" value="Unassembled WGS sequence"/>
</dbReference>
<evidence type="ECO:0000313" key="4">
    <source>
        <dbReference type="Proteomes" id="UP000231019"/>
    </source>
</evidence>
<feature type="domain" description="Methyltransferase" evidence="2">
    <location>
        <begin position="55"/>
        <end position="150"/>
    </location>
</feature>
<dbReference type="PANTHER" id="PTHR43861:SF2">
    <property type="entry name" value="CARBOXY-S-ADENOSYL-L-METHIONINE SYNTHASE"/>
    <property type="match status" value="1"/>
</dbReference>
<gene>
    <name evidence="3" type="ORF">COW36_07920</name>
</gene>
<reference evidence="3 4" key="1">
    <citation type="submission" date="2017-09" db="EMBL/GenBank/DDBJ databases">
        <title>Depth-based differentiation of microbial function through sediment-hosted aquifers and enrichment of novel symbionts in the deep terrestrial subsurface.</title>
        <authorList>
            <person name="Probst A.J."/>
            <person name="Ladd B."/>
            <person name="Jarett J.K."/>
            <person name="Geller-Mcgrath D.E."/>
            <person name="Sieber C.M."/>
            <person name="Emerson J.B."/>
            <person name="Anantharaman K."/>
            <person name="Thomas B.C."/>
            <person name="Malmstrom R."/>
            <person name="Stieglmeier M."/>
            <person name="Klingl A."/>
            <person name="Woyke T."/>
            <person name="Ryan C.M."/>
            <person name="Banfield J.F."/>
        </authorList>
    </citation>
    <scope>NUCLEOTIDE SEQUENCE [LARGE SCALE GENOMIC DNA]</scope>
    <source>
        <strain evidence="3">CG17_big_fil_post_rev_8_21_14_2_50_48_46</strain>
    </source>
</reference>
<evidence type="ECO:0000313" key="3">
    <source>
        <dbReference type="EMBL" id="PIW17661.1"/>
    </source>
</evidence>
<evidence type="ECO:0000259" key="2">
    <source>
        <dbReference type="Pfam" id="PF13649"/>
    </source>
</evidence>
<keyword evidence="1" id="KW-0808">Transferase</keyword>
<dbReference type="CDD" id="cd02440">
    <property type="entry name" value="AdoMet_MTases"/>
    <property type="match status" value="1"/>
</dbReference>
<dbReference type="InterPro" id="IPR029063">
    <property type="entry name" value="SAM-dependent_MTases_sf"/>
</dbReference>
<dbReference type="SUPFAM" id="SSF53335">
    <property type="entry name" value="S-adenosyl-L-methionine-dependent methyltransferases"/>
    <property type="match status" value="1"/>
</dbReference>
<dbReference type="GO" id="GO:0016740">
    <property type="term" value="F:transferase activity"/>
    <property type="evidence" value="ECO:0007669"/>
    <property type="project" value="UniProtKB-KW"/>
</dbReference>
<accession>A0A2M7G6J3</accession>
<dbReference type="EMBL" id="PFFQ01000022">
    <property type="protein sequence ID" value="PIW17661.1"/>
    <property type="molecule type" value="Genomic_DNA"/>
</dbReference>
<proteinExistence type="predicted"/>
<dbReference type="AlphaFoldDB" id="A0A2M7G6J3"/>
<sequence length="255" mass="28718">MDVGSEIILNQETWSFADTIEQFDAHILQSIPNCQEQRAYIASLARFFLFSGARVYEIGVSTGALAESVLARMPERPIEYIGLDIEASMVEKARQRLEHEPRFQALQAQVENFAYQPAQCVISYYTLQFIPLAERKKLLKQLFQTLHPGGALILYEKTLGENALIQDMLTQLYYDFKADQGLSSDAILNKAIALRGVSMPLSLEQNRNLLLDAGFSQVEIIYRAYCFAGYLAVKDSNVKSSFESEFKPIGPVPTL</sequence>
<dbReference type="PANTHER" id="PTHR43861">
    <property type="entry name" value="TRANS-ACONITATE 2-METHYLTRANSFERASE-RELATED"/>
    <property type="match status" value="1"/>
</dbReference>
<dbReference type="InterPro" id="IPR041698">
    <property type="entry name" value="Methyltransf_25"/>
</dbReference>
<dbReference type="Pfam" id="PF13649">
    <property type="entry name" value="Methyltransf_25"/>
    <property type="match status" value="1"/>
</dbReference>
<comment type="caution">
    <text evidence="3">The sequence shown here is derived from an EMBL/GenBank/DDBJ whole genome shotgun (WGS) entry which is preliminary data.</text>
</comment>
<protein>
    <recommendedName>
        <fullName evidence="2">Methyltransferase domain-containing protein</fullName>
    </recommendedName>
</protein>
<evidence type="ECO:0000256" key="1">
    <source>
        <dbReference type="ARBA" id="ARBA00022679"/>
    </source>
</evidence>
<organism evidence="3 4">
    <name type="scientific">bacterium (Candidatus Blackallbacteria) CG17_big_fil_post_rev_8_21_14_2_50_48_46</name>
    <dbReference type="NCBI Taxonomy" id="2014261"/>
    <lineage>
        <taxon>Bacteria</taxon>
        <taxon>Candidatus Blackallbacteria</taxon>
    </lineage>
</organism>
<dbReference type="Gene3D" id="3.40.50.150">
    <property type="entry name" value="Vaccinia Virus protein VP39"/>
    <property type="match status" value="1"/>
</dbReference>